<dbReference type="InterPro" id="IPR015414">
    <property type="entry name" value="TMEM64"/>
</dbReference>
<evidence type="ECO:0000256" key="3">
    <source>
        <dbReference type="ARBA" id="ARBA00022692"/>
    </source>
</evidence>
<protein>
    <recommendedName>
        <fullName evidence="6">TVP38/TMEM64 family membrane protein</fullName>
    </recommendedName>
</protein>
<feature type="transmembrane region" description="Helical" evidence="6">
    <location>
        <begin position="92"/>
        <end position="115"/>
    </location>
</feature>
<dbReference type="eggNOG" id="COG0398">
    <property type="taxonomic scope" value="Bacteria"/>
</dbReference>
<comment type="caution">
    <text evidence="6">Lacks conserved residue(s) required for the propagation of feature annotation.</text>
</comment>
<evidence type="ECO:0000256" key="6">
    <source>
        <dbReference type="RuleBase" id="RU366058"/>
    </source>
</evidence>
<organism evidence="8 9">
    <name type="scientific">Thioflavicoccus mobilis 8321</name>
    <dbReference type="NCBI Taxonomy" id="765912"/>
    <lineage>
        <taxon>Bacteria</taxon>
        <taxon>Pseudomonadati</taxon>
        <taxon>Pseudomonadota</taxon>
        <taxon>Gammaproteobacteria</taxon>
        <taxon>Chromatiales</taxon>
        <taxon>Chromatiaceae</taxon>
        <taxon>Thioflavicoccus</taxon>
    </lineage>
</organism>
<keyword evidence="4 6" id="KW-1133">Transmembrane helix</keyword>
<name>L0GW67_9GAMM</name>
<dbReference type="EMBL" id="CP003051">
    <property type="protein sequence ID" value="AGA90236.1"/>
    <property type="molecule type" value="Genomic_DNA"/>
</dbReference>
<evidence type="ECO:0000256" key="4">
    <source>
        <dbReference type="ARBA" id="ARBA00022989"/>
    </source>
</evidence>
<dbReference type="HOGENOM" id="CLU_1146773_0_0_6"/>
<evidence type="ECO:0000313" key="8">
    <source>
        <dbReference type="EMBL" id="AGA90236.1"/>
    </source>
</evidence>
<comment type="subcellular location">
    <subcellularLocation>
        <location evidence="1 6">Cell membrane</location>
        <topology evidence="1 6">Multi-pass membrane protein</topology>
    </subcellularLocation>
</comment>
<evidence type="ECO:0000259" key="7">
    <source>
        <dbReference type="Pfam" id="PF09335"/>
    </source>
</evidence>
<dbReference type="Proteomes" id="UP000010816">
    <property type="component" value="Chromosome"/>
</dbReference>
<dbReference type="Pfam" id="PF09335">
    <property type="entry name" value="VTT_dom"/>
    <property type="match status" value="1"/>
</dbReference>
<evidence type="ECO:0000256" key="5">
    <source>
        <dbReference type="ARBA" id="ARBA00023136"/>
    </source>
</evidence>
<dbReference type="RefSeq" id="WP_015280378.1">
    <property type="nucleotide sequence ID" value="NC_019940.1"/>
</dbReference>
<gene>
    <name evidence="8" type="ORF">Thimo_1446</name>
</gene>
<sequence length="242" mass="26319">MPRADAAQSLGPNATQARPRRRHLLVALIGVAAVMLILLLLRLPLADWLTDWRTRADDLGLWAPIAIIAVFYVLTVAALPTPLVVAASGATLGLWAGFLGIWIGYMLAVATVWVISRWWAEPVRARFIRLHADAERILAAIAHRGGWLVFLTQLHPMSPNGVFNWLYPSLGIKARHALPAIGLGRAPTIGLYTALGAWSVEGTTADNHGWWWLASALVAIAILVVIGRLVSRALREALRAPP</sequence>
<dbReference type="InterPro" id="IPR032816">
    <property type="entry name" value="VTT_dom"/>
</dbReference>
<keyword evidence="9" id="KW-1185">Reference proteome</keyword>
<keyword evidence="3 6" id="KW-0812">Transmembrane</keyword>
<dbReference type="AlphaFoldDB" id="L0GW67"/>
<evidence type="ECO:0000313" key="9">
    <source>
        <dbReference type="Proteomes" id="UP000010816"/>
    </source>
</evidence>
<evidence type="ECO:0000256" key="2">
    <source>
        <dbReference type="ARBA" id="ARBA00022475"/>
    </source>
</evidence>
<comment type="similarity">
    <text evidence="6">Belongs to the TVP38/TMEM64 family.</text>
</comment>
<feature type="domain" description="VTT" evidence="7">
    <location>
        <begin position="79"/>
        <end position="197"/>
    </location>
</feature>
<keyword evidence="5 6" id="KW-0472">Membrane</keyword>
<accession>L0GW67</accession>
<feature type="transmembrane region" description="Helical" evidence="6">
    <location>
        <begin position="61"/>
        <end position="85"/>
    </location>
</feature>
<dbReference type="PANTHER" id="PTHR12677:SF59">
    <property type="entry name" value="GOLGI APPARATUS MEMBRANE PROTEIN TVP38-RELATED"/>
    <property type="match status" value="1"/>
</dbReference>
<keyword evidence="2 6" id="KW-1003">Cell membrane</keyword>
<dbReference type="STRING" id="765912.Thimo_1446"/>
<dbReference type="GO" id="GO:0005886">
    <property type="term" value="C:plasma membrane"/>
    <property type="evidence" value="ECO:0007669"/>
    <property type="project" value="UniProtKB-SubCell"/>
</dbReference>
<reference evidence="8 9" key="1">
    <citation type="submission" date="2011-09" db="EMBL/GenBank/DDBJ databases">
        <title>Complete sequence of chromosome of Thioflavicoccus mobilis 8321.</title>
        <authorList>
            <consortium name="US DOE Joint Genome Institute"/>
            <person name="Lucas S."/>
            <person name="Han J."/>
            <person name="Lapidus A."/>
            <person name="Cheng J.-F."/>
            <person name="Goodwin L."/>
            <person name="Pitluck S."/>
            <person name="Peters L."/>
            <person name="Ovchinnikova G."/>
            <person name="Lu M."/>
            <person name="Detter J.C."/>
            <person name="Han C."/>
            <person name="Tapia R."/>
            <person name="Land M."/>
            <person name="Hauser L."/>
            <person name="Kyrpides N."/>
            <person name="Ivanova N."/>
            <person name="Pagani I."/>
            <person name="Vogl K."/>
            <person name="Liu Z."/>
            <person name="Imhoff J."/>
            <person name="Thiel V."/>
            <person name="Frigaard N.-U."/>
            <person name="Bryant D."/>
            <person name="Woyke T."/>
        </authorList>
    </citation>
    <scope>NUCLEOTIDE SEQUENCE [LARGE SCALE GENOMIC DNA]</scope>
    <source>
        <strain evidence="8 9">8321</strain>
    </source>
</reference>
<proteinExistence type="inferred from homology"/>
<dbReference type="OrthoDB" id="9800167at2"/>
<dbReference type="PANTHER" id="PTHR12677">
    <property type="entry name" value="GOLGI APPARATUS MEMBRANE PROTEIN TVP38-RELATED"/>
    <property type="match status" value="1"/>
</dbReference>
<dbReference type="KEGG" id="tmb:Thimo_1446"/>
<evidence type="ECO:0000256" key="1">
    <source>
        <dbReference type="ARBA" id="ARBA00004651"/>
    </source>
</evidence>
<feature type="transmembrane region" description="Helical" evidence="6">
    <location>
        <begin position="24"/>
        <end position="41"/>
    </location>
</feature>
<feature type="transmembrane region" description="Helical" evidence="6">
    <location>
        <begin position="210"/>
        <end position="230"/>
    </location>
</feature>